<keyword evidence="2" id="KW-1133">Transmembrane helix</keyword>
<evidence type="ECO:0000256" key="1">
    <source>
        <dbReference type="SAM" id="MobiDB-lite"/>
    </source>
</evidence>
<feature type="region of interest" description="Disordered" evidence="1">
    <location>
        <begin position="69"/>
        <end position="92"/>
    </location>
</feature>
<keyword evidence="2" id="KW-0472">Membrane</keyword>
<organism evidence="3 4">
    <name type="scientific">Microvirga terricola</name>
    <dbReference type="NCBI Taxonomy" id="2719797"/>
    <lineage>
        <taxon>Bacteria</taxon>
        <taxon>Pseudomonadati</taxon>
        <taxon>Pseudomonadota</taxon>
        <taxon>Alphaproteobacteria</taxon>
        <taxon>Hyphomicrobiales</taxon>
        <taxon>Methylobacteriaceae</taxon>
        <taxon>Microvirga</taxon>
    </lineage>
</organism>
<protein>
    <recommendedName>
        <fullName evidence="5">General secretion pathway protein J</fullName>
    </recommendedName>
</protein>
<keyword evidence="2" id="KW-0812">Transmembrane</keyword>
<dbReference type="RefSeq" id="WP_167674435.1">
    <property type="nucleotide sequence ID" value="NZ_JAATJS010000009.1"/>
</dbReference>
<gene>
    <name evidence="3" type="ORF">HB375_17725</name>
</gene>
<dbReference type="EMBL" id="JAATJS010000009">
    <property type="protein sequence ID" value="NIX78436.1"/>
    <property type="molecule type" value="Genomic_DNA"/>
</dbReference>
<evidence type="ECO:0000256" key="2">
    <source>
        <dbReference type="SAM" id="Phobius"/>
    </source>
</evidence>
<evidence type="ECO:0000313" key="3">
    <source>
        <dbReference type="EMBL" id="NIX78436.1"/>
    </source>
</evidence>
<name>A0ABX0VI57_9HYPH</name>
<dbReference type="Proteomes" id="UP000707352">
    <property type="component" value="Unassembled WGS sequence"/>
</dbReference>
<evidence type="ECO:0008006" key="5">
    <source>
        <dbReference type="Google" id="ProtNLM"/>
    </source>
</evidence>
<keyword evidence="4" id="KW-1185">Reference proteome</keyword>
<sequence length="212" mass="23574">MTERYDHADGFALVDVLVALTIAGLATSILVGLVAFADRTKQNIREEAQLTEDITAIDAVLRTLAEEPTSMSATETNRPHGDPTEFSVPTTGPRILNQSQPVLFKLRSEDIDAQRRIVLIWRDAATGQERLEGLSSLFKSATFSYFGQRSGSEDHAWYPSWRPNSGRLEAVRLTLSAASLHNEIELIVPLRGDVPLDCLRKPHQAACFWMLQ</sequence>
<comment type="caution">
    <text evidence="3">The sequence shown here is derived from an EMBL/GenBank/DDBJ whole genome shotgun (WGS) entry which is preliminary data.</text>
</comment>
<reference evidence="3 4" key="1">
    <citation type="submission" date="2020-03" db="EMBL/GenBank/DDBJ databases">
        <title>The genome sequence of Microvirga sp. c23x22.</title>
        <authorList>
            <person name="Zhang X."/>
        </authorList>
    </citation>
    <scope>NUCLEOTIDE SEQUENCE [LARGE SCALE GENOMIC DNA]</scope>
    <source>
        <strain evidence="4">c23x22</strain>
    </source>
</reference>
<evidence type="ECO:0000313" key="4">
    <source>
        <dbReference type="Proteomes" id="UP000707352"/>
    </source>
</evidence>
<accession>A0ABX0VI57</accession>
<proteinExistence type="predicted"/>
<feature type="transmembrane region" description="Helical" evidence="2">
    <location>
        <begin position="12"/>
        <end position="36"/>
    </location>
</feature>